<dbReference type="InterPro" id="IPR054508">
    <property type="entry name" value="PIR1-like_C"/>
</dbReference>
<dbReference type="EMBL" id="FJUX01000006">
    <property type="protein sequence ID" value="CZS90941.1"/>
    <property type="molecule type" value="Genomic_DNA"/>
</dbReference>
<accession>A0A1E1JYW8</accession>
<dbReference type="PANTHER" id="PTHR39613">
    <property type="entry name" value="ANCHORED CELL WALL PROTEIN, PUTATIVE (AFU_ORTHOLOGUE AFUA_4G08960)-RELATED"/>
    <property type="match status" value="1"/>
</dbReference>
<gene>
    <name evidence="4" type="ORF">RAG0_01806</name>
</gene>
<name>A0A1E1JYW8_9HELO</name>
<feature type="domain" description="Cell wall mannoprotein PIR1-like C-terminal" evidence="3">
    <location>
        <begin position="61"/>
        <end position="133"/>
    </location>
</feature>
<organism evidence="4 5">
    <name type="scientific">Rhynchosporium agropyri</name>
    <dbReference type="NCBI Taxonomy" id="914238"/>
    <lineage>
        <taxon>Eukaryota</taxon>
        <taxon>Fungi</taxon>
        <taxon>Dikarya</taxon>
        <taxon>Ascomycota</taxon>
        <taxon>Pezizomycotina</taxon>
        <taxon>Leotiomycetes</taxon>
        <taxon>Helotiales</taxon>
        <taxon>Ploettnerulaceae</taxon>
        <taxon>Rhynchosporium</taxon>
    </lineage>
</organism>
<evidence type="ECO:0000313" key="4">
    <source>
        <dbReference type="EMBL" id="CZS90941.1"/>
    </source>
</evidence>
<dbReference type="Pfam" id="PF22799">
    <property type="entry name" value="PIR1-like_C"/>
    <property type="match status" value="1"/>
</dbReference>
<keyword evidence="5" id="KW-1185">Reference proteome</keyword>
<feature type="chain" id="PRO_5012678420" evidence="1">
    <location>
        <begin position="16"/>
        <end position="324"/>
    </location>
</feature>
<dbReference type="InterPro" id="IPR018620">
    <property type="entry name" value="Ubiquitin3-bd_protein_But2_C"/>
</dbReference>
<dbReference type="AlphaFoldDB" id="A0A1E1JYW8"/>
<proteinExistence type="predicted"/>
<feature type="domain" description="Ubiquitin 3 binding protein But2 C-terminal" evidence="2">
    <location>
        <begin position="174"/>
        <end position="314"/>
    </location>
</feature>
<evidence type="ECO:0000259" key="3">
    <source>
        <dbReference type="Pfam" id="PF22799"/>
    </source>
</evidence>
<evidence type="ECO:0000313" key="5">
    <source>
        <dbReference type="Proteomes" id="UP000178912"/>
    </source>
</evidence>
<dbReference type="Proteomes" id="UP000178912">
    <property type="component" value="Unassembled WGS sequence"/>
</dbReference>
<keyword evidence="1" id="KW-0732">Signal</keyword>
<evidence type="ECO:0000256" key="1">
    <source>
        <dbReference type="SAM" id="SignalP"/>
    </source>
</evidence>
<reference evidence="5" key="1">
    <citation type="submission" date="2016-03" db="EMBL/GenBank/DDBJ databases">
        <authorList>
            <person name="Guldener U."/>
        </authorList>
    </citation>
    <scope>NUCLEOTIDE SEQUENCE [LARGE SCALE GENOMIC DNA]</scope>
    <source>
        <strain evidence="5">04CH-RAC-A.6.1</strain>
    </source>
</reference>
<dbReference type="OrthoDB" id="4657524at2759"/>
<dbReference type="PANTHER" id="PTHR39613:SF1">
    <property type="entry name" value="ANCHORED CELL WALL PROTEIN, PUTATIVE (AFU_ORTHOLOGUE AFUA_4G08960)-RELATED"/>
    <property type="match status" value="1"/>
</dbReference>
<dbReference type="Pfam" id="PF09792">
    <property type="entry name" value="But2"/>
    <property type="match status" value="1"/>
</dbReference>
<sequence length="324" mass="33838">MKTFISLTLIASTNAIVTRWAPCCFHLSSTGAVTGTVGQLDDGQNRVGGPLSPAQYCIADGAITDAHGRGCVVTPGVTQYQCDSGAAPASGFSVGCDGTISYNGDTTFWECQTGDQGEANIYVHPGGTQCGQITLKADSCFSSCAPPPSPPLPSPSPTPTSPKSCPTNLNGEWEFPHLIIPIDSANPNTAYGTSYFGEVSSTISSIFNFDIPSTDSGKTCTLIFLFPLASQLQTSSFTFSGNGAISFSQLDGVANNATTYANAPGEKRFIGTGVVSPGNAYKIDNFACPAGEALSFEFRAVGDTYLRGFQDWNPEPLGVYISKC</sequence>
<evidence type="ECO:0000259" key="2">
    <source>
        <dbReference type="Pfam" id="PF09792"/>
    </source>
</evidence>
<protein>
    <submittedName>
        <fullName evidence="4">Related to GPI anchored cell wall protein</fullName>
    </submittedName>
</protein>
<feature type="signal peptide" evidence="1">
    <location>
        <begin position="1"/>
        <end position="15"/>
    </location>
</feature>